<dbReference type="AlphaFoldDB" id="A0A2K9F800"/>
<dbReference type="PANTHER" id="PTHR43037:SF1">
    <property type="entry name" value="BLL1128 PROTEIN"/>
    <property type="match status" value="1"/>
</dbReference>
<dbReference type="PANTHER" id="PTHR43037">
    <property type="entry name" value="UNNAMED PRODUCT-RELATED"/>
    <property type="match status" value="1"/>
</dbReference>
<evidence type="ECO:0000313" key="4">
    <source>
        <dbReference type="Proteomes" id="UP000233742"/>
    </source>
</evidence>
<dbReference type="Gene3D" id="3.40.50.1820">
    <property type="entry name" value="alpha/beta hydrolase"/>
    <property type="match status" value="1"/>
</dbReference>
<protein>
    <submittedName>
        <fullName evidence="3">Esterase</fullName>
    </submittedName>
</protein>
<dbReference type="GO" id="GO:0016787">
    <property type="term" value="F:hydrolase activity"/>
    <property type="evidence" value="ECO:0007669"/>
    <property type="project" value="UniProtKB-KW"/>
</dbReference>
<dbReference type="OrthoDB" id="9767239at2"/>
<dbReference type="InterPro" id="IPR029058">
    <property type="entry name" value="AB_hydrolase_fold"/>
</dbReference>
<dbReference type="NCBIfam" id="TIGR01840">
    <property type="entry name" value="esterase_phb"/>
    <property type="match status" value="1"/>
</dbReference>
<organism evidence="3 4">
    <name type="scientific">Paracoccus tegillarcae</name>
    <dbReference type="NCBI Taxonomy" id="1529068"/>
    <lineage>
        <taxon>Bacteria</taxon>
        <taxon>Pseudomonadati</taxon>
        <taxon>Pseudomonadota</taxon>
        <taxon>Alphaproteobacteria</taxon>
        <taxon>Rhodobacterales</taxon>
        <taxon>Paracoccaceae</taxon>
        <taxon>Paracoccus</taxon>
    </lineage>
</organism>
<evidence type="ECO:0000256" key="1">
    <source>
        <dbReference type="ARBA" id="ARBA00022729"/>
    </source>
</evidence>
<dbReference type="Proteomes" id="UP000233742">
    <property type="component" value="Chromosome"/>
</dbReference>
<name>A0A2K9F800_9RHOB</name>
<dbReference type="EMBL" id="CP025408">
    <property type="protein sequence ID" value="AUH35351.1"/>
    <property type="molecule type" value="Genomic_DNA"/>
</dbReference>
<dbReference type="Pfam" id="PF10503">
    <property type="entry name" value="Esterase_PHB"/>
    <property type="match status" value="1"/>
</dbReference>
<dbReference type="SUPFAM" id="SSF53474">
    <property type="entry name" value="alpha/beta-Hydrolases"/>
    <property type="match status" value="2"/>
</dbReference>
<dbReference type="InterPro" id="IPR010126">
    <property type="entry name" value="Esterase_phb"/>
</dbReference>
<keyword evidence="4" id="KW-1185">Reference proteome</keyword>
<dbReference type="InterPro" id="IPR050955">
    <property type="entry name" value="Plant_Biomass_Hydrol_Est"/>
</dbReference>
<evidence type="ECO:0000256" key="2">
    <source>
        <dbReference type="ARBA" id="ARBA00022801"/>
    </source>
</evidence>
<gene>
    <name evidence="3" type="ORF">CUV01_09885</name>
</gene>
<sequence>MINLNAGALRQAMDDTRAGNLLEATALIQKTLGQHGLLDQTAASAPWQQRPHKPRTGRLTYSCDAGSRAYVLHVPTAPVQGLLMMLHGCTQTPEDFAAGTNIVDSALALGWAVVFPAQSRGDNAQSCWNWFSGADQQRDRGEPAILAGLARELAMKHGVPKNRTFVAGLSAGGAMAVILGETYPDVFSGVAVHSGLPYGSARGVNEAFAAMTGNPARRSGKTRTAAVPTIVFHGTADRTVVAANGGQIIADSLAKAEGQQTQIVQTGSAQGKSFTQTATLATDGSPLTEHWEIDGLGHAWSGGNPAGSHTDANGPSASAEILRFFTDISGEV</sequence>
<dbReference type="GO" id="GO:0005576">
    <property type="term" value="C:extracellular region"/>
    <property type="evidence" value="ECO:0007669"/>
    <property type="project" value="InterPro"/>
</dbReference>
<keyword evidence="2" id="KW-0378">Hydrolase</keyword>
<evidence type="ECO:0000313" key="3">
    <source>
        <dbReference type="EMBL" id="AUH35351.1"/>
    </source>
</evidence>
<keyword evidence="1" id="KW-0732">Signal</keyword>
<accession>A0A2K9F800</accession>
<proteinExistence type="predicted"/>
<dbReference type="KEGG" id="paro:CUV01_09885"/>
<reference evidence="3 4" key="1">
    <citation type="submission" date="2017-12" db="EMBL/GenBank/DDBJ databases">
        <authorList>
            <person name="Hurst M.R.H."/>
        </authorList>
    </citation>
    <scope>NUCLEOTIDE SEQUENCE [LARGE SCALE GENOMIC DNA]</scope>
    <source>
        <strain evidence="3 4">BM15</strain>
    </source>
</reference>